<evidence type="ECO:0000313" key="2">
    <source>
        <dbReference type="EMBL" id="THV12523.1"/>
    </source>
</evidence>
<dbReference type="EMBL" id="STGT01000004">
    <property type="protein sequence ID" value="THV12523.1"/>
    <property type="molecule type" value="Genomic_DNA"/>
</dbReference>
<evidence type="ECO:0000256" key="1">
    <source>
        <dbReference type="SAM" id="SignalP"/>
    </source>
</evidence>
<organism evidence="2 3">
    <name type="scientific">Rhizobium rhizophilum</name>
    <dbReference type="NCBI Taxonomy" id="1850373"/>
    <lineage>
        <taxon>Bacteria</taxon>
        <taxon>Pseudomonadati</taxon>
        <taxon>Pseudomonadota</taxon>
        <taxon>Alphaproteobacteria</taxon>
        <taxon>Hyphomicrobiales</taxon>
        <taxon>Rhizobiaceae</taxon>
        <taxon>Rhizobium/Agrobacterium group</taxon>
        <taxon>Rhizobium</taxon>
    </lineage>
</organism>
<dbReference type="RefSeq" id="WP_136559317.1">
    <property type="nucleotide sequence ID" value="NZ_STGT01000004.1"/>
</dbReference>
<keyword evidence="1" id="KW-0732">Signal</keyword>
<feature type="signal peptide" evidence="1">
    <location>
        <begin position="1"/>
        <end position="22"/>
    </location>
</feature>
<reference evidence="2 3" key="1">
    <citation type="submission" date="2019-04" db="EMBL/GenBank/DDBJ databases">
        <title>Genome sequence of strain 7209-2.</title>
        <authorList>
            <person name="Gao J."/>
            <person name="Sun J."/>
        </authorList>
    </citation>
    <scope>NUCLEOTIDE SEQUENCE [LARGE SCALE GENOMIC DNA]</scope>
    <source>
        <strain evidence="2 3">7209-2</strain>
    </source>
</reference>
<sequence>MKITNYLLAAIAAGMFATPVLAQADAACPQEGPDAPLALHEEWIMQGWERHEGDPAFVFSKEMAKFYDLKDPQGVFWDNFAPGDTQLFTDASVYGANWEGHVNASRSIRHGMTDVNHAVVGRDTASSAIGFVGRIEPLEGNVVAFDTRSQLGWSCVEGSWKIKHELNYAWIVEPETIEQILGKRLQH</sequence>
<feature type="chain" id="PRO_5045699728" description="SnoaL-like domain-containing protein" evidence="1">
    <location>
        <begin position="23"/>
        <end position="187"/>
    </location>
</feature>
<dbReference type="InterPro" id="IPR032710">
    <property type="entry name" value="NTF2-like_dom_sf"/>
</dbReference>
<accession>A0ABY2QR86</accession>
<name>A0ABY2QR86_9HYPH</name>
<gene>
    <name evidence="2" type="ORF">E9677_17355</name>
</gene>
<dbReference type="Proteomes" id="UP000309667">
    <property type="component" value="Unassembled WGS sequence"/>
</dbReference>
<evidence type="ECO:0000313" key="3">
    <source>
        <dbReference type="Proteomes" id="UP000309667"/>
    </source>
</evidence>
<evidence type="ECO:0008006" key="4">
    <source>
        <dbReference type="Google" id="ProtNLM"/>
    </source>
</evidence>
<keyword evidence="3" id="KW-1185">Reference proteome</keyword>
<protein>
    <recommendedName>
        <fullName evidence="4">SnoaL-like domain-containing protein</fullName>
    </recommendedName>
</protein>
<proteinExistence type="predicted"/>
<dbReference type="SUPFAM" id="SSF54427">
    <property type="entry name" value="NTF2-like"/>
    <property type="match status" value="1"/>
</dbReference>
<comment type="caution">
    <text evidence="2">The sequence shown here is derived from an EMBL/GenBank/DDBJ whole genome shotgun (WGS) entry which is preliminary data.</text>
</comment>